<evidence type="ECO:0000313" key="4">
    <source>
        <dbReference type="EMBL" id="GAG80293.1"/>
    </source>
</evidence>
<feature type="domain" description="DNA methylase N-4/N-6" evidence="3">
    <location>
        <begin position="32"/>
        <end position="91"/>
    </location>
</feature>
<organism evidence="4">
    <name type="scientific">marine sediment metagenome</name>
    <dbReference type="NCBI Taxonomy" id="412755"/>
    <lineage>
        <taxon>unclassified sequences</taxon>
        <taxon>metagenomes</taxon>
        <taxon>ecological metagenomes</taxon>
    </lineage>
</organism>
<comment type="caution">
    <text evidence="4">The sequence shown here is derived from an EMBL/GenBank/DDBJ whole genome shotgun (WGS) entry which is preliminary data.</text>
</comment>
<evidence type="ECO:0000256" key="1">
    <source>
        <dbReference type="ARBA" id="ARBA00022603"/>
    </source>
</evidence>
<evidence type="ECO:0000256" key="2">
    <source>
        <dbReference type="ARBA" id="ARBA00022679"/>
    </source>
</evidence>
<dbReference type="Gene3D" id="3.40.50.150">
    <property type="entry name" value="Vaccinia Virus protein VP39"/>
    <property type="match status" value="1"/>
</dbReference>
<protein>
    <recommendedName>
        <fullName evidence="3">DNA methylase N-4/N-6 domain-containing protein</fullName>
    </recommendedName>
</protein>
<reference evidence="4" key="1">
    <citation type="journal article" date="2014" name="Front. Microbiol.">
        <title>High frequency of phylogenetically diverse reductive dehalogenase-homologous genes in deep subseafloor sedimentary metagenomes.</title>
        <authorList>
            <person name="Kawai M."/>
            <person name="Futagami T."/>
            <person name="Toyoda A."/>
            <person name="Takaki Y."/>
            <person name="Nishi S."/>
            <person name="Hori S."/>
            <person name="Arai W."/>
            <person name="Tsubouchi T."/>
            <person name="Morono Y."/>
            <person name="Uchiyama I."/>
            <person name="Ito T."/>
            <person name="Fujiyama A."/>
            <person name="Inagaki F."/>
            <person name="Takami H."/>
        </authorList>
    </citation>
    <scope>NUCLEOTIDE SEQUENCE</scope>
    <source>
        <strain evidence="4">Expedition CK06-06</strain>
    </source>
</reference>
<name>X1B824_9ZZZZ</name>
<sequence>MYREIPEDRILIFSGTPAFKGWKAFFGEDSVAHPAKMNLKLLKWILETYTEPGQSVLDPMSGTGSTIILAALLGRHGIAVELEPTFCKMIKDNISRTERQSSLKVKGGMNCILGDAQSLSLVGSGSDVIVVSPPYANTELDGRSQSDRVKRLIEAGYSPKDYLGGRGRNVMLKPYDGLDAAIISPPFEDSML</sequence>
<dbReference type="PRINTS" id="PR00508">
    <property type="entry name" value="S21N4MTFRASE"/>
</dbReference>
<dbReference type="InterPro" id="IPR029063">
    <property type="entry name" value="SAM-dependent_MTases_sf"/>
</dbReference>
<evidence type="ECO:0000259" key="3">
    <source>
        <dbReference type="Pfam" id="PF01555"/>
    </source>
</evidence>
<dbReference type="Pfam" id="PF01555">
    <property type="entry name" value="N6_N4_Mtase"/>
    <property type="match status" value="1"/>
</dbReference>
<dbReference type="GO" id="GO:0032259">
    <property type="term" value="P:methylation"/>
    <property type="evidence" value="ECO:0007669"/>
    <property type="project" value="UniProtKB-KW"/>
</dbReference>
<keyword evidence="1" id="KW-0489">Methyltransferase</keyword>
<dbReference type="GO" id="GO:0003677">
    <property type="term" value="F:DNA binding"/>
    <property type="evidence" value="ECO:0007669"/>
    <property type="project" value="InterPro"/>
</dbReference>
<accession>X1B824</accession>
<proteinExistence type="predicted"/>
<dbReference type="GO" id="GO:0008170">
    <property type="term" value="F:N-methyltransferase activity"/>
    <property type="evidence" value="ECO:0007669"/>
    <property type="project" value="InterPro"/>
</dbReference>
<dbReference type="AlphaFoldDB" id="X1B824"/>
<dbReference type="SUPFAM" id="SSF53335">
    <property type="entry name" value="S-adenosyl-L-methionine-dependent methyltransferases"/>
    <property type="match status" value="1"/>
</dbReference>
<keyword evidence="2" id="KW-0808">Transferase</keyword>
<feature type="non-terminal residue" evidence="4">
    <location>
        <position position="192"/>
    </location>
</feature>
<dbReference type="InterPro" id="IPR002941">
    <property type="entry name" value="DNA_methylase_N4/N6"/>
</dbReference>
<gene>
    <name evidence="4" type="ORF">S01H4_21480</name>
</gene>
<dbReference type="InterPro" id="IPR001091">
    <property type="entry name" value="RM_Methyltransferase"/>
</dbReference>
<dbReference type="EMBL" id="BART01009737">
    <property type="protein sequence ID" value="GAG80293.1"/>
    <property type="molecule type" value="Genomic_DNA"/>
</dbReference>